<organism evidence="1 2">
    <name type="scientific">Cichlidogyrus casuarinus</name>
    <dbReference type="NCBI Taxonomy" id="1844966"/>
    <lineage>
        <taxon>Eukaryota</taxon>
        <taxon>Metazoa</taxon>
        <taxon>Spiralia</taxon>
        <taxon>Lophotrochozoa</taxon>
        <taxon>Platyhelminthes</taxon>
        <taxon>Monogenea</taxon>
        <taxon>Monopisthocotylea</taxon>
        <taxon>Dactylogyridea</taxon>
        <taxon>Ancyrocephalidae</taxon>
        <taxon>Cichlidogyrus</taxon>
    </lineage>
</organism>
<dbReference type="EMBL" id="JBJKFK010001393">
    <property type="protein sequence ID" value="KAL3313212.1"/>
    <property type="molecule type" value="Genomic_DNA"/>
</dbReference>
<comment type="caution">
    <text evidence="1">The sequence shown here is derived from an EMBL/GenBank/DDBJ whole genome shotgun (WGS) entry which is preliminary data.</text>
</comment>
<accession>A0ABD2Q239</accession>
<reference evidence="1 2" key="1">
    <citation type="submission" date="2024-11" db="EMBL/GenBank/DDBJ databases">
        <title>Adaptive evolution of stress response genes in parasites aligns with host niche diversity.</title>
        <authorList>
            <person name="Hahn C."/>
            <person name="Resl P."/>
        </authorList>
    </citation>
    <scope>NUCLEOTIDE SEQUENCE [LARGE SCALE GENOMIC DNA]</scope>
    <source>
        <strain evidence="1">EGGRZ-B1_66</strain>
        <tissue evidence="1">Body</tissue>
    </source>
</reference>
<dbReference type="AlphaFoldDB" id="A0ABD2Q239"/>
<gene>
    <name evidence="1" type="ORF">Ciccas_008185</name>
</gene>
<name>A0ABD2Q239_9PLAT</name>
<proteinExistence type="predicted"/>
<sequence length="527" mass="59514">MATRKPRLMRDQLPKLSAIVSFVKALAEQHNGILEPEGEKELTSYNLSSLKLSFQCFQLQLKLLCRTESKTKNAPIYCKIEDSRFLLNHKIPEKCDKIKDNLNQHNFSYVDDQISRMCKLYSVKGDVAAKIAAFQCLSSFEHILKSSPPGGSTVSISERVAGDYACLTYYTATSRQYSFSIAIRSSTRKISPKNFGQTGPDVEAEFYFQLSPPLILDSVSKDQLQLLCDLSCQKSQFLSYNQALASLHSQSSLARLATQFKFPDGKYHRYTHCDRNTDPLYILEGFSLTDTQRLNELIPKLQKHASFYAFCENFMLQSACYNPDPSSFVDFNVTLNQRRHLIVEPQITPKLMIGLKLGPTGVKSVAFHTAKSGQKDLLKHREAMTRILKRTHSLPLALKYLSEKLNLHPEPVFSRPVSINVIQDRPLSDQLQDLVSSSRASIVLPTASSRDSACGFLSGAHQLRTLDRYSTSCTIDEYKRLFEQPIFRRIPPSRPSVPVAPPAPPATSSLTHLFEQVNFCYWANCKT</sequence>
<keyword evidence="2" id="KW-1185">Reference proteome</keyword>
<evidence type="ECO:0000313" key="1">
    <source>
        <dbReference type="EMBL" id="KAL3313212.1"/>
    </source>
</evidence>
<dbReference type="Proteomes" id="UP001626550">
    <property type="component" value="Unassembled WGS sequence"/>
</dbReference>
<evidence type="ECO:0000313" key="2">
    <source>
        <dbReference type="Proteomes" id="UP001626550"/>
    </source>
</evidence>
<protein>
    <submittedName>
        <fullName evidence="1">Uncharacterized protein</fullName>
    </submittedName>
</protein>